<dbReference type="Gene3D" id="3.40.50.2300">
    <property type="match status" value="1"/>
</dbReference>
<organism evidence="7 8">
    <name type="scientific">Ramazzottius varieornatus</name>
    <name type="common">Water bear</name>
    <name type="synonym">Tardigrade</name>
    <dbReference type="NCBI Taxonomy" id="947166"/>
    <lineage>
        <taxon>Eukaryota</taxon>
        <taxon>Metazoa</taxon>
        <taxon>Ecdysozoa</taxon>
        <taxon>Tardigrada</taxon>
        <taxon>Eutardigrada</taxon>
        <taxon>Parachela</taxon>
        <taxon>Hypsibioidea</taxon>
        <taxon>Ramazzottiidae</taxon>
        <taxon>Ramazzottius</taxon>
    </lineage>
</organism>
<dbReference type="Proteomes" id="UP000186922">
    <property type="component" value="Unassembled WGS sequence"/>
</dbReference>
<keyword evidence="2 5" id="KW-0812">Transmembrane</keyword>
<comment type="caution">
    <text evidence="7">The sequence shown here is derived from an EMBL/GenBank/DDBJ whole genome shotgun (WGS) entry which is preliminary data.</text>
</comment>
<evidence type="ECO:0000259" key="6">
    <source>
        <dbReference type="Pfam" id="PF01094"/>
    </source>
</evidence>
<evidence type="ECO:0000256" key="1">
    <source>
        <dbReference type="ARBA" id="ARBA00004370"/>
    </source>
</evidence>
<evidence type="ECO:0000313" key="8">
    <source>
        <dbReference type="Proteomes" id="UP000186922"/>
    </source>
</evidence>
<dbReference type="GO" id="GO:0038023">
    <property type="term" value="F:signaling receptor activity"/>
    <property type="evidence" value="ECO:0007669"/>
    <property type="project" value="TreeGrafter"/>
</dbReference>
<evidence type="ECO:0000256" key="5">
    <source>
        <dbReference type="SAM" id="Phobius"/>
    </source>
</evidence>
<dbReference type="EMBL" id="BDGG01000009">
    <property type="protein sequence ID" value="GAV02926.1"/>
    <property type="molecule type" value="Genomic_DNA"/>
</dbReference>
<gene>
    <name evidence="7" type="primary">RvY_13429-1</name>
    <name evidence="7" type="synonym">RvY_13429.1</name>
    <name evidence="7" type="ORF">RvY_13429</name>
</gene>
<protein>
    <recommendedName>
        <fullName evidence="6">Receptor ligand binding region domain-containing protein</fullName>
    </recommendedName>
</protein>
<evidence type="ECO:0000256" key="4">
    <source>
        <dbReference type="ARBA" id="ARBA00023136"/>
    </source>
</evidence>
<dbReference type="AlphaFoldDB" id="A0A1D1VQ04"/>
<dbReference type="InterPro" id="IPR052612">
    <property type="entry name" value="ANP_Clearance_Receptor"/>
</dbReference>
<keyword evidence="8" id="KW-1185">Reference proteome</keyword>
<dbReference type="GO" id="GO:0017046">
    <property type="term" value="F:peptide hormone binding"/>
    <property type="evidence" value="ECO:0007669"/>
    <property type="project" value="TreeGrafter"/>
</dbReference>
<reference evidence="7 8" key="1">
    <citation type="journal article" date="2016" name="Nat. Commun.">
        <title>Extremotolerant tardigrade genome and improved radiotolerance of human cultured cells by tardigrade-unique protein.</title>
        <authorList>
            <person name="Hashimoto T."/>
            <person name="Horikawa D.D."/>
            <person name="Saito Y."/>
            <person name="Kuwahara H."/>
            <person name="Kozuka-Hata H."/>
            <person name="Shin-I T."/>
            <person name="Minakuchi Y."/>
            <person name="Ohishi K."/>
            <person name="Motoyama A."/>
            <person name="Aizu T."/>
            <person name="Enomoto A."/>
            <person name="Kondo K."/>
            <person name="Tanaka S."/>
            <person name="Hara Y."/>
            <person name="Koshikawa S."/>
            <person name="Sagara H."/>
            <person name="Miura T."/>
            <person name="Yokobori S."/>
            <person name="Miyagawa K."/>
            <person name="Suzuki Y."/>
            <person name="Kubo T."/>
            <person name="Oyama M."/>
            <person name="Kohara Y."/>
            <person name="Fujiyama A."/>
            <person name="Arakawa K."/>
            <person name="Katayama T."/>
            <person name="Toyoda A."/>
            <person name="Kunieda T."/>
        </authorList>
    </citation>
    <scope>NUCLEOTIDE SEQUENCE [LARGE SCALE GENOMIC DNA]</scope>
    <source>
        <strain evidence="7 8">YOKOZUNA-1</strain>
    </source>
</reference>
<name>A0A1D1VQ04_RAMVA</name>
<comment type="subcellular location">
    <subcellularLocation>
        <location evidence="1">Membrane</location>
    </subcellularLocation>
</comment>
<keyword evidence="4 5" id="KW-0472">Membrane</keyword>
<dbReference type="OrthoDB" id="10065302at2759"/>
<proteinExistence type="predicted"/>
<dbReference type="SUPFAM" id="SSF53822">
    <property type="entry name" value="Periplasmic binding protein-like I"/>
    <property type="match status" value="1"/>
</dbReference>
<evidence type="ECO:0000313" key="7">
    <source>
        <dbReference type="EMBL" id="GAV02926.1"/>
    </source>
</evidence>
<keyword evidence="3 5" id="KW-1133">Transmembrane helix</keyword>
<dbReference type="PANTHER" id="PTHR44755:SF8">
    <property type="entry name" value="RECEPTOR LIGAND BINDING REGION DOMAIN-CONTAINING PROTEIN"/>
    <property type="match status" value="1"/>
</dbReference>
<evidence type="ECO:0000256" key="3">
    <source>
        <dbReference type="ARBA" id="ARBA00022989"/>
    </source>
</evidence>
<feature type="domain" description="Receptor ligand binding region" evidence="6">
    <location>
        <begin position="100"/>
        <end position="421"/>
    </location>
</feature>
<dbReference type="STRING" id="947166.A0A1D1VQ04"/>
<dbReference type="GO" id="GO:0007165">
    <property type="term" value="P:signal transduction"/>
    <property type="evidence" value="ECO:0007669"/>
    <property type="project" value="TreeGrafter"/>
</dbReference>
<dbReference type="PANTHER" id="PTHR44755">
    <property type="entry name" value="NATRIURETIC PEPTIDE RECEPTOR 3-RELATED"/>
    <property type="match status" value="1"/>
</dbReference>
<dbReference type="Pfam" id="PF01094">
    <property type="entry name" value="ANF_receptor"/>
    <property type="match status" value="1"/>
</dbReference>
<dbReference type="CDD" id="cd06352">
    <property type="entry name" value="PBP1_NPR_GC-like"/>
    <property type="match status" value="1"/>
</dbReference>
<sequence length="571" mass="64091">MLKSQCKDLVIEDVPDPRMAVVDCVTKFELICLLTCIMVSARKNLEVVTLGQVTFSHAGSMHYLSPTFDAAAERFRARYNGTFYLKHTHLIDPNVTNCVELVAQSEFLLAEWYHRKRSKADIYVFLSPVCSEMEAVNHLLANWDILMISTQGTDPTILHNKLLSPTWITTSPIPRSPALQVFTTILTRFQWRNIYLVHDTSSGSGYALVLGFLLKALQAKSFEVVTASVSSRRSTDFSAELRLFQRVSRVLIFLGHGEPFRQLMIQASRLNMTNGEYVYVTYSHFKFRDLGVLSWEYDDQDDIVAREAFRSVLIVGPDQSIYALPDGTSMSDLNTGYVSALNRTYPVKELPLPFVSSVFTAFAILGRVLNESLTANPDMNLTSGTSLAKKFMSRTFDLTFTSVFFDHIGQRLIREELTDMNQTTGQFQAVFRLEYTDPQTLVEIGPIDWGGPPASSGIVPLNEPACGFLGDRGNCSLRGTVYQSTEFATLLATLALVLLATVGILLYNRRRVRTQQFSPWLTPADLCVLTRSSQLAVPADLIKPSSKIQKLSDCFQREMSVKLKHAQFTPK</sequence>
<dbReference type="GO" id="GO:0016020">
    <property type="term" value="C:membrane"/>
    <property type="evidence" value="ECO:0007669"/>
    <property type="project" value="UniProtKB-SubCell"/>
</dbReference>
<accession>A0A1D1VQ04</accession>
<feature type="transmembrane region" description="Helical" evidence="5">
    <location>
        <begin position="487"/>
        <end position="507"/>
    </location>
</feature>
<dbReference type="InterPro" id="IPR028082">
    <property type="entry name" value="Peripla_BP_I"/>
</dbReference>
<dbReference type="InterPro" id="IPR001828">
    <property type="entry name" value="ANF_lig-bd_rcpt"/>
</dbReference>
<evidence type="ECO:0000256" key="2">
    <source>
        <dbReference type="ARBA" id="ARBA00022692"/>
    </source>
</evidence>